<keyword evidence="2" id="KW-0732">Signal</keyword>
<dbReference type="Proteomes" id="UP000824108">
    <property type="component" value="Unassembled WGS sequence"/>
</dbReference>
<dbReference type="GO" id="GO:0001681">
    <property type="term" value="F:sialate O-acetylesterase activity"/>
    <property type="evidence" value="ECO:0007669"/>
    <property type="project" value="InterPro"/>
</dbReference>
<dbReference type="InterPro" id="IPR005181">
    <property type="entry name" value="SASA"/>
</dbReference>
<keyword evidence="1" id="KW-0378">Hydrolase</keyword>
<evidence type="ECO:0000256" key="1">
    <source>
        <dbReference type="ARBA" id="ARBA00022801"/>
    </source>
</evidence>
<protein>
    <submittedName>
        <fullName evidence="4">Sialate O-acetylesterase</fullName>
    </submittedName>
</protein>
<reference evidence="4" key="2">
    <citation type="submission" date="2021-04" db="EMBL/GenBank/DDBJ databases">
        <authorList>
            <person name="Gilroy R."/>
        </authorList>
    </citation>
    <scope>NUCLEOTIDE SEQUENCE</scope>
    <source>
        <strain evidence="4">CHK118-2852</strain>
    </source>
</reference>
<gene>
    <name evidence="4" type="ORF">H9807_03810</name>
</gene>
<evidence type="ECO:0000256" key="2">
    <source>
        <dbReference type="SAM" id="SignalP"/>
    </source>
</evidence>
<dbReference type="PANTHER" id="PTHR22901">
    <property type="entry name" value="SIALATE O-ACETYLESTERASE"/>
    <property type="match status" value="1"/>
</dbReference>
<proteinExistence type="predicted"/>
<comment type="caution">
    <text evidence="4">The sequence shown here is derived from an EMBL/GenBank/DDBJ whole genome shotgun (WGS) entry which is preliminary data.</text>
</comment>
<feature type="chain" id="PRO_5039356900" evidence="2">
    <location>
        <begin position="21"/>
        <end position="470"/>
    </location>
</feature>
<feature type="signal peptide" evidence="2">
    <location>
        <begin position="1"/>
        <end position="20"/>
    </location>
</feature>
<name>A0A9D2GXK5_9BACE</name>
<dbReference type="GO" id="GO:0005975">
    <property type="term" value="P:carbohydrate metabolic process"/>
    <property type="evidence" value="ECO:0007669"/>
    <property type="project" value="TreeGrafter"/>
</dbReference>
<feature type="domain" description="Sialate O-acetylesterase" evidence="3">
    <location>
        <begin position="105"/>
        <end position="357"/>
    </location>
</feature>
<dbReference type="InterPro" id="IPR036514">
    <property type="entry name" value="SGNH_hydro_sf"/>
</dbReference>
<sequence>MKRITLFTALAFAIVASGQAKVKLPSILADHMVLQQQGKVKLWGSSDRKGKLDITTSWNGQTYQTPISPDGKWEVLVETGKAGGPYQITFDDGDRTQLEDIYLGEVWLCSGQSNMEMPIKGFAGQPVIGSTEVTANATPDTPIRLFSVKRTPSKTPLDDCPGSWTLNTPEAVANFSATAYFFGLQLYRSLNVPIGLVNSSWGGSAIQAWMTPEALQPYSEISQKHLTDKAEVKNPHQSAAMLYNGMIHPIKKMTFKGAIWYQGESNRGNPTQYEALFQDFVKDWRTQFENEALPLYYVQIAPYAYEDKDAVGTALLRQAQYNCETKIPNVGMAVTMDIGNETCIHPAQKKEVGNRLAYLSLAQTYGIKGIPAQSPRYASHEVKGNKIILSFDRAPMGVTSFYKPLKCFEIAGKDGNYHPAKARIVNRNRVEVWSEDVQSPVSVRYAFRNFVNGDLFGVNGLPVSSFTTEK</sequence>
<dbReference type="AlphaFoldDB" id="A0A9D2GXK5"/>
<reference evidence="4" key="1">
    <citation type="journal article" date="2021" name="PeerJ">
        <title>Extensive microbial diversity within the chicken gut microbiome revealed by metagenomics and culture.</title>
        <authorList>
            <person name="Gilroy R."/>
            <person name="Ravi A."/>
            <person name="Getino M."/>
            <person name="Pursley I."/>
            <person name="Horton D.L."/>
            <person name="Alikhan N.F."/>
            <person name="Baker D."/>
            <person name="Gharbi K."/>
            <person name="Hall N."/>
            <person name="Watson M."/>
            <person name="Adriaenssens E.M."/>
            <person name="Foster-Nyarko E."/>
            <person name="Jarju S."/>
            <person name="Secka A."/>
            <person name="Antonio M."/>
            <person name="Oren A."/>
            <person name="Chaudhuri R.R."/>
            <person name="La Ragione R."/>
            <person name="Hildebrand F."/>
            <person name="Pallen M.J."/>
        </authorList>
    </citation>
    <scope>NUCLEOTIDE SEQUENCE</scope>
    <source>
        <strain evidence="4">CHK118-2852</strain>
    </source>
</reference>
<evidence type="ECO:0000313" key="5">
    <source>
        <dbReference type="Proteomes" id="UP000824108"/>
    </source>
</evidence>
<accession>A0A9D2GXK5</accession>
<dbReference type="EMBL" id="DXAV01000034">
    <property type="protein sequence ID" value="HIZ91229.1"/>
    <property type="molecule type" value="Genomic_DNA"/>
</dbReference>
<evidence type="ECO:0000259" key="3">
    <source>
        <dbReference type="Pfam" id="PF03629"/>
    </source>
</evidence>
<dbReference type="SUPFAM" id="SSF52266">
    <property type="entry name" value="SGNH hydrolase"/>
    <property type="match status" value="1"/>
</dbReference>
<organism evidence="4 5">
    <name type="scientific">Candidatus Bacteroides merdavium</name>
    <dbReference type="NCBI Taxonomy" id="2838472"/>
    <lineage>
        <taxon>Bacteria</taxon>
        <taxon>Pseudomonadati</taxon>
        <taxon>Bacteroidota</taxon>
        <taxon>Bacteroidia</taxon>
        <taxon>Bacteroidales</taxon>
        <taxon>Bacteroidaceae</taxon>
        <taxon>Bacteroides</taxon>
    </lineage>
</organism>
<dbReference type="Pfam" id="PF03629">
    <property type="entry name" value="SASA"/>
    <property type="match status" value="1"/>
</dbReference>
<evidence type="ECO:0000313" key="4">
    <source>
        <dbReference type="EMBL" id="HIZ91229.1"/>
    </source>
</evidence>
<dbReference type="PANTHER" id="PTHR22901:SF0">
    <property type="entry name" value="SIALATE O-ACETYLESTERASE"/>
    <property type="match status" value="1"/>
</dbReference>
<dbReference type="Gene3D" id="3.40.50.1110">
    <property type="entry name" value="SGNH hydrolase"/>
    <property type="match status" value="1"/>
</dbReference>
<dbReference type="InterPro" id="IPR039329">
    <property type="entry name" value="SIAE"/>
</dbReference>